<proteinExistence type="inferred from homology"/>
<comment type="similarity">
    <text evidence="2 15">Belongs to the FPG family.</text>
</comment>
<dbReference type="PROSITE" id="PS51068">
    <property type="entry name" value="FPG_CAT"/>
    <property type="match status" value="1"/>
</dbReference>
<dbReference type="InterPro" id="IPR035937">
    <property type="entry name" value="FPG_N"/>
</dbReference>
<evidence type="ECO:0000256" key="11">
    <source>
        <dbReference type="ARBA" id="ARBA00023239"/>
    </source>
</evidence>
<feature type="binding site" evidence="15">
    <location>
        <position position="166"/>
    </location>
    <ligand>
        <name>DNA</name>
        <dbReference type="ChEBI" id="CHEBI:16991"/>
    </ligand>
</feature>
<dbReference type="Pfam" id="PF06831">
    <property type="entry name" value="H2TH"/>
    <property type="match status" value="1"/>
</dbReference>
<dbReference type="HAMAP" id="MF_00103">
    <property type="entry name" value="Fapy_DNA_glycosyl"/>
    <property type="match status" value="1"/>
</dbReference>
<dbReference type="CDD" id="cd08966">
    <property type="entry name" value="EcFpg-like_N"/>
    <property type="match status" value="1"/>
</dbReference>
<dbReference type="PANTHER" id="PTHR22993:SF9">
    <property type="entry name" value="FORMAMIDOPYRIMIDINE-DNA GLYCOSYLASE"/>
    <property type="match status" value="1"/>
</dbReference>
<name>A0A1G9V048_9PROT</name>
<feature type="domain" description="Formamidopyrimidine-DNA glycosylase catalytic" evidence="17">
    <location>
        <begin position="2"/>
        <end position="126"/>
    </location>
</feature>
<protein>
    <recommendedName>
        <fullName evidence="15">Formamidopyrimidine-DNA glycosylase</fullName>
        <shortName evidence="15">Fapy-DNA glycosylase</shortName>
        <ecNumber evidence="15">3.2.2.23</ecNumber>
    </recommendedName>
    <alternativeName>
        <fullName evidence="15">DNA-(apurinic or apyrimidinic site) lyase MutM</fullName>
        <shortName evidence="15">AP lyase MutM</shortName>
        <ecNumber evidence="15">4.2.99.18</ecNumber>
    </alternativeName>
</protein>
<dbReference type="InterPro" id="IPR015887">
    <property type="entry name" value="DNA_glyclase_Znf_dom_DNA_BS"/>
</dbReference>
<evidence type="ECO:0000256" key="5">
    <source>
        <dbReference type="ARBA" id="ARBA00022763"/>
    </source>
</evidence>
<dbReference type="GO" id="GO:0008270">
    <property type="term" value="F:zinc ion binding"/>
    <property type="evidence" value="ECO:0007669"/>
    <property type="project" value="UniProtKB-UniRule"/>
</dbReference>
<feature type="binding site" evidence="15">
    <location>
        <position position="104"/>
    </location>
    <ligand>
        <name>DNA</name>
        <dbReference type="ChEBI" id="CHEBI:16991"/>
    </ligand>
</feature>
<dbReference type="PROSITE" id="PS51066">
    <property type="entry name" value="ZF_FPG_2"/>
    <property type="match status" value="1"/>
</dbReference>
<evidence type="ECO:0000256" key="10">
    <source>
        <dbReference type="ARBA" id="ARBA00023204"/>
    </source>
</evidence>
<dbReference type="InterPro" id="IPR015886">
    <property type="entry name" value="H2TH_FPG"/>
</dbReference>
<dbReference type="GO" id="GO:0140078">
    <property type="term" value="F:class I DNA-(apurinic or apyrimidinic site) endonuclease activity"/>
    <property type="evidence" value="ECO:0007669"/>
    <property type="project" value="UniProtKB-EC"/>
</dbReference>
<dbReference type="SUPFAM" id="SSF46946">
    <property type="entry name" value="S13-like H2TH domain"/>
    <property type="match status" value="1"/>
</dbReference>
<feature type="binding site" evidence="15">
    <location>
        <position position="123"/>
    </location>
    <ligand>
        <name>DNA</name>
        <dbReference type="ChEBI" id="CHEBI:16991"/>
    </ligand>
</feature>
<keyword evidence="12 15" id="KW-0511">Multifunctional enzyme</keyword>
<dbReference type="GO" id="GO:0006284">
    <property type="term" value="P:base-excision repair"/>
    <property type="evidence" value="ECO:0007669"/>
    <property type="project" value="InterPro"/>
</dbReference>
<feature type="active site" description="Proton donor" evidence="15">
    <location>
        <position position="3"/>
    </location>
</feature>
<keyword evidence="5 15" id="KW-0227">DNA damage</keyword>
<dbReference type="Pfam" id="PF06827">
    <property type="entry name" value="zf-FPG_IleRS"/>
    <property type="match status" value="1"/>
</dbReference>
<feature type="active site" description="Proton donor; for beta-elimination activity" evidence="15">
    <location>
        <position position="58"/>
    </location>
</feature>
<dbReference type="SUPFAM" id="SSF57716">
    <property type="entry name" value="Glucocorticoid receptor-like (DNA-binding domain)"/>
    <property type="match status" value="1"/>
</dbReference>
<keyword evidence="4 15" id="KW-0479">Metal-binding</keyword>
<dbReference type="PROSITE" id="PS01242">
    <property type="entry name" value="ZF_FPG_1"/>
    <property type="match status" value="1"/>
</dbReference>
<dbReference type="InterPro" id="IPR012319">
    <property type="entry name" value="FPG_cat"/>
</dbReference>
<keyword evidence="11 15" id="KW-0456">Lyase</keyword>
<keyword evidence="19" id="KW-1185">Reference proteome</keyword>
<dbReference type="PANTHER" id="PTHR22993">
    <property type="entry name" value="FORMAMIDOPYRIMIDINE-DNA GLYCOSYLASE"/>
    <property type="match status" value="1"/>
</dbReference>
<comment type="subunit">
    <text evidence="3 15">Monomer.</text>
</comment>
<accession>A0A1G9V048</accession>
<feature type="active site" description="Proton donor; for delta-elimination activity" evidence="15">
    <location>
        <position position="277"/>
    </location>
</feature>
<keyword evidence="7 15" id="KW-0378">Hydrolase</keyword>
<comment type="function">
    <text evidence="15">Involved in base excision repair of DNA damaged by oxidation or by mutagenic agents. Acts as DNA glycosylase that recognizes and removes damaged bases. Has a preference for oxidized purines, such as 7,8-dihydro-8-oxoguanine (8-oxoG). Has AP (apurinic/apyrimidinic) lyase activity and introduces nicks in the DNA strand. Cleaves the DNA backbone by beta-delta elimination to generate a single-strand break at the site of the removed base with both 3'- and 5'-phosphates.</text>
</comment>
<evidence type="ECO:0000256" key="15">
    <source>
        <dbReference type="HAMAP-Rule" id="MF_00103"/>
    </source>
</evidence>
<evidence type="ECO:0000259" key="17">
    <source>
        <dbReference type="PROSITE" id="PS51068"/>
    </source>
</evidence>
<evidence type="ECO:0000256" key="8">
    <source>
        <dbReference type="ARBA" id="ARBA00022833"/>
    </source>
</evidence>
<organism evidence="18 19">
    <name type="scientific">Maricaulis salignorans</name>
    <dbReference type="NCBI Taxonomy" id="144026"/>
    <lineage>
        <taxon>Bacteria</taxon>
        <taxon>Pseudomonadati</taxon>
        <taxon>Pseudomonadota</taxon>
        <taxon>Alphaproteobacteria</taxon>
        <taxon>Maricaulales</taxon>
        <taxon>Maricaulaceae</taxon>
        <taxon>Maricaulis</taxon>
    </lineage>
</organism>
<feature type="active site" description="Schiff-base intermediate with DNA" evidence="15">
    <location>
        <position position="2"/>
    </location>
</feature>
<dbReference type="FunFam" id="1.10.8.50:FF:000003">
    <property type="entry name" value="Formamidopyrimidine-DNA glycosylase"/>
    <property type="match status" value="1"/>
</dbReference>
<dbReference type="GO" id="GO:0034039">
    <property type="term" value="F:8-oxo-7,8-dihydroguanine DNA N-glycosylase activity"/>
    <property type="evidence" value="ECO:0007669"/>
    <property type="project" value="TreeGrafter"/>
</dbReference>
<dbReference type="InterPro" id="IPR010979">
    <property type="entry name" value="Ribosomal_uS13-like_H2TH"/>
</dbReference>
<evidence type="ECO:0000256" key="1">
    <source>
        <dbReference type="ARBA" id="ARBA00001668"/>
    </source>
</evidence>
<dbReference type="EMBL" id="FNHG01000017">
    <property type="protein sequence ID" value="SDM65489.1"/>
    <property type="molecule type" value="Genomic_DNA"/>
</dbReference>
<feature type="domain" description="FPG-type" evidence="16">
    <location>
        <begin position="251"/>
        <end position="287"/>
    </location>
</feature>
<dbReference type="NCBIfam" id="TIGR00577">
    <property type="entry name" value="fpg"/>
    <property type="match status" value="1"/>
</dbReference>
<dbReference type="Gene3D" id="3.20.190.10">
    <property type="entry name" value="MutM-like, N-terminal"/>
    <property type="match status" value="1"/>
</dbReference>
<dbReference type="SUPFAM" id="SSF81624">
    <property type="entry name" value="N-terminal domain of MutM-like DNA repair proteins"/>
    <property type="match status" value="1"/>
</dbReference>
<keyword evidence="13 15" id="KW-0326">Glycosidase</keyword>
<dbReference type="InterPro" id="IPR000214">
    <property type="entry name" value="Znf_DNA_glyclase/AP_lyase"/>
</dbReference>
<keyword evidence="10 15" id="KW-0234">DNA repair</keyword>
<evidence type="ECO:0000256" key="12">
    <source>
        <dbReference type="ARBA" id="ARBA00023268"/>
    </source>
</evidence>
<dbReference type="NCBIfam" id="NF002211">
    <property type="entry name" value="PRK01103.1"/>
    <property type="match status" value="1"/>
</dbReference>
<evidence type="ECO:0000256" key="6">
    <source>
        <dbReference type="ARBA" id="ARBA00022771"/>
    </source>
</evidence>
<comment type="catalytic activity">
    <reaction evidence="1 15">
        <text>Hydrolysis of DNA containing ring-opened 7-methylguanine residues, releasing 2,6-diamino-4-hydroxy-5-(N-methyl)formamidopyrimidine.</text>
        <dbReference type="EC" id="3.2.2.23"/>
    </reaction>
</comment>
<dbReference type="STRING" id="144026.SAMN04488568_11729"/>
<evidence type="ECO:0000313" key="19">
    <source>
        <dbReference type="Proteomes" id="UP000199759"/>
    </source>
</evidence>
<dbReference type="SMART" id="SM01232">
    <property type="entry name" value="H2TH"/>
    <property type="match status" value="1"/>
</dbReference>
<dbReference type="InterPro" id="IPR010663">
    <property type="entry name" value="Znf_FPG/IleRS"/>
</dbReference>
<dbReference type="AlphaFoldDB" id="A0A1G9V048"/>
<evidence type="ECO:0000256" key="14">
    <source>
        <dbReference type="ARBA" id="ARBA00044632"/>
    </source>
</evidence>
<dbReference type="Proteomes" id="UP000199759">
    <property type="component" value="Unassembled WGS sequence"/>
</dbReference>
<dbReference type="OrthoDB" id="9800855at2"/>
<keyword evidence="6 15" id="KW-0863">Zinc-finger</keyword>
<keyword evidence="9 15" id="KW-0238">DNA-binding</keyword>
<evidence type="ECO:0000256" key="3">
    <source>
        <dbReference type="ARBA" id="ARBA00011245"/>
    </source>
</evidence>
<dbReference type="EC" id="3.2.2.23" evidence="15"/>
<evidence type="ECO:0000256" key="13">
    <source>
        <dbReference type="ARBA" id="ARBA00023295"/>
    </source>
</evidence>
<evidence type="ECO:0000256" key="9">
    <source>
        <dbReference type="ARBA" id="ARBA00023125"/>
    </source>
</evidence>
<reference evidence="18 19" key="1">
    <citation type="submission" date="2016-10" db="EMBL/GenBank/DDBJ databases">
        <authorList>
            <person name="de Groot N.N."/>
        </authorList>
    </citation>
    <scope>NUCLEOTIDE SEQUENCE [LARGE SCALE GENOMIC DNA]</scope>
    <source>
        <strain evidence="18 19">DSM 16077</strain>
    </source>
</reference>
<dbReference type="GO" id="GO:0003684">
    <property type="term" value="F:damaged DNA binding"/>
    <property type="evidence" value="ECO:0007669"/>
    <property type="project" value="InterPro"/>
</dbReference>
<keyword evidence="8 15" id="KW-0862">Zinc</keyword>
<evidence type="ECO:0000256" key="4">
    <source>
        <dbReference type="ARBA" id="ARBA00022723"/>
    </source>
</evidence>
<gene>
    <name evidence="15" type="primary">mutM</name>
    <name evidence="15" type="synonym">fpg</name>
    <name evidence="18" type="ORF">SAMN04488568_11729</name>
</gene>
<evidence type="ECO:0000256" key="7">
    <source>
        <dbReference type="ARBA" id="ARBA00022801"/>
    </source>
</evidence>
<evidence type="ECO:0000259" key="16">
    <source>
        <dbReference type="PROSITE" id="PS51066"/>
    </source>
</evidence>
<dbReference type="RefSeq" id="WP_091771161.1">
    <property type="nucleotide sequence ID" value="NZ_FNHG01000017.1"/>
</dbReference>
<dbReference type="Gene3D" id="1.10.8.50">
    <property type="match status" value="1"/>
</dbReference>
<dbReference type="EC" id="4.2.99.18" evidence="15"/>
<comment type="cofactor">
    <cofactor evidence="15">
        <name>Zn(2+)</name>
        <dbReference type="ChEBI" id="CHEBI:29105"/>
    </cofactor>
    <text evidence="15">Binds 1 zinc ion per subunit.</text>
</comment>
<dbReference type="Pfam" id="PF01149">
    <property type="entry name" value="Fapy_DNA_glyco"/>
    <property type="match status" value="1"/>
</dbReference>
<comment type="catalytic activity">
    <reaction evidence="14 15">
        <text>2'-deoxyribonucleotide-(2'-deoxyribose 5'-phosphate)-2'-deoxyribonucleotide-DNA = a 3'-end 2'-deoxyribonucleotide-(2,3-dehydro-2,3-deoxyribose 5'-phosphate)-DNA + a 5'-end 5'-phospho-2'-deoxyribonucleoside-DNA + H(+)</text>
        <dbReference type="Rhea" id="RHEA:66592"/>
        <dbReference type="Rhea" id="RHEA-COMP:13180"/>
        <dbReference type="Rhea" id="RHEA-COMP:16897"/>
        <dbReference type="Rhea" id="RHEA-COMP:17067"/>
        <dbReference type="ChEBI" id="CHEBI:15378"/>
        <dbReference type="ChEBI" id="CHEBI:136412"/>
        <dbReference type="ChEBI" id="CHEBI:157695"/>
        <dbReference type="ChEBI" id="CHEBI:167181"/>
        <dbReference type="EC" id="4.2.99.18"/>
    </reaction>
</comment>
<evidence type="ECO:0000313" key="18">
    <source>
        <dbReference type="EMBL" id="SDM65489.1"/>
    </source>
</evidence>
<evidence type="ECO:0000256" key="2">
    <source>
        <dbReference type="ARBA" id="ARBA00009409"/>
    </source>
</evidence>
<sequence>MPELPEVETVRTGLIPAMQGRLIERVQLNRANLRFPFPERMAERLGGRRVERIDRRAKYLLLRLSGDETLLVHLGMSGRFSIEADAASRQPGDFVHAAPANPKHDHAVFEIEGGVTVRYNDPRRFGFMLLFATASEDEQPNLAGLGPEPNSNAFSGAALGEALAGKRTPIKSALLDQRVVAGLGNIYVCEALHRSGISPLREARNIPGVRAERLAHAVRNVIEEAIAAGGSTLKDFAGADGALGYFQHRFSAYGREGAACPTPQCAGEIRRIVQAGRSTFYCPACQR</sequence>
<dbReference type="SMART" id="SM00898">
    <property type="entry name" value="Fapy_DNA_glyco"/>
    <property type="match status" value="1"/>
</dbReference>
<dbReference type="InterPro" id="IPR020629">
    <property type="entry name" value="FPG_Glyclase"/>
</dbReference>